<dbReference type="GO" id="GO:0047911">
    <property type="term" value="F:galacturan 1,4-alpha-galacturonidase activity"/>
    <property type="evidence" value="ECO:0007669"/>
    <property type="project" value="UniProtKB-EC"/>
</dbReference>
<keyword evidence="3" id="KW-0964">Secreted</keyword>
<keyword evidence="6 16" id="KW-0378">Hydrolase</keyword>
<comment type="caution">
    <text evidence="18">The sequence shown here is derived from an EMBL/GenBank/DDBJ whole genome shotgun (WGS) entry which is preliminary data.</text>
</comment>
<evidence type="ECO:0000256" key="17">
    <source>
        <dbReference type="SAM" id="SignalP"/>
    </source>
</evidence>
<dbReference type="GO" id="GO:0004650">
    <property type="term" value="F:polygalacturonase activity"/>
    <property type="evidence" value="ECO:0007669"/>
    <property type="project" value="InterPro"/>
</dbReference>
<evidence type="ECO:0000256" key="4">
    <source>
        <dbReference type="ARBA" id="ARBA00022729"/>
    </source>
</evidence>
<evidence type="ECO:0000256" key="16">
    <source>
        <dbReference type="RuleBase" id="RU361169"/>
    </source>
</evidence>
<evidence type="ECO:0000256" key="8">
    <source>
        <dbReference type="ARBA" id="ARBA00023180"/>
    </source>
</evidence>
<evidence type="ECO:0000256" key="13">
    <source>
        <dbReference type="ARBA" id="ARBA00041473"/>
    </source>
</evidence>
<name>A0AAD9T4H3_9HELO</name>
<dbReference type="SUPFAM" id="SSF51126">
    <property type="entry name" value="Pectin lyase-like"/>
    <property type="match status" value="1"/>
</dbReference>
<evidence type="ECO:0000256" key="1">
    <source>
        <dbReference type="ARBA" id="ARBA00004613"/>
    </source>
</evidence>
<keyword evidence="9 16" id="KW-0326">Glycosidase</keyword>
<proteinExistence type="inferred from homology"/>
<dbReference type="GO" id="GO:0071555">
    <property type="term" value="P:cell wall organization"/>
    <property type="evidence" value="ECO:0007669"/>
    <property type="project" value="UniProtKB-KW"/>
</dbReference>
<dbReference type="InterPro" id="IPR012334">
    <property type="entry name" value="Pectin_lyas_fold"/>
</dbReference>
<keyword evidence="19" id="KW-1185">Reference proteome</keyword>
<evidence type="ECO:0000256" key="6">
    <source>
        <dbReference type="ARBA" id="ARBA00022801"/>
    </source>
</evidence>
<feature type="chain" id="PRO_5042207568" description="galacturonan 1,4-alpha-galacturonidase" evidence="17">
    <location>
        <begin position="25"/>
        <end position="437"/>
    </location>
</feature>
<evidence type="ECO:0000313" key="19">
    <source>
        <dbReference type="Proteomes" id="UP001285354"/>
    </source>
</evidence>
<evidence type="ECO:0000256" key="14">
    <source>
        <dbReference type="ARBA" id="ARBA00042261"/>
    </source>
</evidence>
<dbReference type="AlphaFoldDB" id="A0AAD9T4H3"/>
<feature type="signal peptide" evidence="17">
    <location>
        <begin position="1"/>
        <end position="24"/>
    </location>
</feature>
<sequence>MFFAVSIGQVLALSLALTSPFALGYSGPYSIEEFRKQLPYHTPPADHRPKTYIRASRNETDDVSSEFLRGLKKANKGGTLVLPQNQTFVIGKKLDLSFLKDVHVHLEGKILFTDNIKYWQKNHFYHPFQESISFWKWGGKDVKIYGSGTLDGNGQAWWDEFARHTALNSTATYLRPILFYAEKTTNLLVEGIRFQDSPMWTNFVDDSNNVVYDNVIIENISKSKNRPKNTDGWDSYNVDGMIIRDSWINTGDDCYSAKPNTSNILIENIFCNGTHGISMGSVGQYKGVKDYIYNGHFQDITMMNGANGARLKVWAGQDAGYGYINNITFKNFYIENVDWVILLDACYQDINTTLCAKYPSEVDMTNISFSNFTGSGSGSKGRRIGSLQCSPNAVCENITLDDIEVTNPKGPPIIVCQGIAGGVGDCVPPNSTFKLAS</sequence>
<keyword evidence="8" id="KW-0325">Glycoprotein</keyword>
<dbReference type="GO" id="GO:0005576">
    <property type="term" value="C:extracellular region"/>
    <property type="evidence" value="ECO:0007669"/>
    <property type="project" value="UniProtKB-SubCell"/>
</dbReference>
<comment type="function">
    <text evidence="11">Specific in hydrolyzing the terminal glycosidic bond of polygalacturonic acid and oligogalacturonates.</text>
</comment>
<organism evidence="18 19">
    <name type="scientific">Diplocarpon rosae</name>
    <dbReference type="NCBI Taxonomy" id="946125"/>
    <lineage>
        <taxon>Eukaryota</taxon>
        <taxon>Fungi</taxon>
        <taxon>Dikarya</taxon>
        <taxon>Ascomycota</taxon>
        <taxon>Pezizomycotina</taxon>
        <taxon>Leotiomycetes</taxon>
        <taxon>Helotiales</taxon>
        <taxon>Drepanopezizaceae</taxon>
        <taxon>Diplocarpon</taxon>
    </lineage>
</organism>
<keyword evidence="7" id="KW-1015">Disulfide bond</keyword>
<evidence type="ECO:0000256" key="15">
    <source>
        <dbReference type="ARBA" id="ARBA00048766"/>
    </source>
</evidence>
<accession>A0AAD9T4H3</accession>
<gene>
    <name evidence="18" type="ORF">QTJ16_000678</name>
</gene>
<dbReference type="InterPro" id="IPR011050">
    <property type="entry name" value="Pectin_lyase_fold/virulence"/>
</dbReference>
<comment type="similarity">
    <text evidence="2 16">Belongs to the glycosyl hydrolase 28 family.</text>
</comment>
<evidence type="ECO:0000256" key="2">
    <source>
        <dbReference type="ARBA" id="ARBA00008834"/>
    </source>
</evidence>
<dbReference type="InterPro" id="IPR000743">
    <property type="entry name" value="Glyco_hydro_28"/>
</dbReference>
<evidence type="ECO:0000256" key="10">
    <source>
        <dbReference type="ARBA" id="ARBA00023316"/>
    </source>
</evidence>
<dbReference type="PANTHER" id="PTHR31736">
    <property type="match status" value="1"/>
</dbReference>
<dbReference type="PANTHER" id="PTHR31736:SF6">
    <property type="entry name" value="EXOPOLYGALACTURONASE B-RELATED"/>
    <property type="match status" value="1"/>
</dbReference>
<comment type="subcellular location">
    <subcellularLocation>
        <location evidence="1">Secreted</location>
    </subcellularLocation>
</comment>
<dbReference type="EC" id="3.2.1.67" evidence="12"/>
<comment type="catalytic activity">
    <reaction evidence="15">
        <text>[(1-&gt;4)-alpha-D-galacturonosyl](n) + H2O = alpha-D-galacturonate + [(1-&gt;4)-alpha-D-galacturonosyl](n-1)</text>
        <dbReference type="Rhea" id="RHEA:14117"/>
        <dbReference type="Rhea" id="RHEA-COMP:14570"/>
        <dbReference type="Rhea" id="RHEA-COMP:14572"/>
        <dbReference type="ChEBI" id="CHEBI:15377"/>
        <dbReference type="ChEBI" id="CHEBI:58658"/>
        <dbReference type="ChEBI" id="CHEBI:140523"/>
        <dbReference type="EC" id="3.2.1.67"/>
    </reaction>
</comment>
<evidence type="ECO:0000256" key="3">
    <source>
        <dbReference type="ARBA" id="ARBA00022525"/>
    </source>
</evidence>
<dbReference type="GO" id="GO:0005975">
    <property type="term" value="P:carbohydrate metabolic process"/>
    <property type="evidence" value="ECO:0007669"/>
    <property type="project" value="InterPro"/>
</dbReference>
<dbReference type="Gene3D" id="2.160.20.10">
    <property type="entry name" value="Single-stranded right-handed beta-helix, Pectin lyase-like"/>
    <property type="match status" value="1"/>
</dbReference>
<evidence type="ECO:0000256" key="5">
    <source>
        <dbReference type="ARBA" id="ARBA00022737"/>
    </source>
</evidence>
<evidence type="ECO:0000256" key="7">
    <source>
        <dbReference type="ARBA" id="ARBA00023157"/>
    </source>
</evidence>
<keyword evidence="10" id="KW-0961">Cell wall biogenesis/degradation</keyword>
<keyword evidence="4 17" id="KW-0732">Signal</keyword>
<evidence type="ECO:0000256" key="12">
    <source>
        <dbReference type="ARBA" id="ARBA00038933"/>
    </source>
</evidence>
<evidence type="ECO:0000256" key="11">
    <source>
        <dbReference type="ARBA" id="ARBA00037312"/>
    </source>
</evidence>
<protein>
    <recommendedName>
        <fullName evidence="12">galacturonan 1,4-alpha-galacturonidase</fullName>
        <ecNumber evidence="12">3.2.1.67</ecNumber>
    </recommendedName>
    <alternativeName>
        <fullName evidence="13">Galacturan 1,4-alpha-galacturonidase B</fullName>
    </alternativeName>
    <alternativeName>
        <fullName evidence="14">Poly(1,4-alpha-D-galacturonide)galacturonohydrolase B</fullName>
    </alternativeName>
</protein>
<evidence type="ECO:0000256" key="9">
    <source>
        <dbReference type="ARBA" id="ARBA00023295"/>
    </source>
</evidence>
<dbReference type="Proteomes" id="UP001285354">
    <property type="component" value="Unassembled WGS sequence"/>
</dbReference>
<evidence type="ECO:0000313" key="18">
    <source>
        <dbReference type="EMBL" id="KAK2629858.1"/>
    </source>
</evidence>
<dbReference type="EMBL" id="JAUBYV010000001">
    <property type="protein sequence ID" value="KAK2629858.1"/>
    <property type="molecule type" value="Genomic_DNA"/>
</dbReference>
<reference evidence="18" key="1">
    <citation type="submission" date="2023-06" db="EMBL/GenBank/DDBJ databases">
        <title>Draft genome of Marssonina rosae.</title>
        <authorList>
            <person name="Cheng Q."/>
        </authorList>
    </citation>
    <scope>NUCLEOTIDE SEQUENCE</scope>
    <source>
        <strain evidence="18">R4</strain>
    </source>
</reference>
<keyword evidence="5" id="KW-0677">Repeat</keyword>
<dbReference type="Pfam" id="PF00295">
    <property type="entry name" value="Glyco_hydro_28"/>
    <property type="match status" value="1"/>
</dbReference>